<gene>
    <name evidence="13" type="ORF">EBO34_03230</name>
</gene>
<evidence type="ECO:0000256" key="3">
    <source>
        <dbReference type="ARBA" id="ARBA00012439"/>
    </source>
</evidence>
<evidence type="ECO:0000256" key="4">
    <source>
        <dbReference type="ARBA" id="ARBA00015100"/>
    </source>
</evidence>
<dbReference type="RefSeq" id="WP_122896508.1">
    <property type="nucleotide sequence ID" value="NZ_RHIB01000001.1"/>
</dbReference>
<reference evidence="13 14" key="1">
    <citation type="submission" date="2018-10" db="EMBL/GenBank/DDBJ databases">
        <title>Bacillus Keqinensis sp. nov., a moderately halophilic bacterium isolated from a saline-alkaline lake.</title>
        <authorList>
            <person name="Wang H."/>
        </authorList>
    </citation>
    <scope>NUCLEOTIDE SEQUENCE [LARGE SCALE GENOMIC DNA]</scope>
    <source>
        <strain evidence="13 14">KQ-3</strain>
    </source>
</reference>
<evidence type="ECO:0000256" key="1">
    <source>
        <dbReference type="ARBA" id="ARBA00001946"/>
    </source>
</evidence>
<dbReference type="Gene3D" id="1.10.600.10">
    <property type="entry name" value="Farnesyl Diphosphate Synthase"/>
    <property type="match status" value="1"/>
</dbReference>
<dbReference type="InterPro" id="IPR000092">
    <property type="entry name" value="Polyprenyl_synt"/>
</dbReference>
<dbReference type="CDD" id="cd00685">
    <property type="entry name" value="Trans_IPPS_HT"/>
    <property type="match status" value="1"/>
</dbReference>
<comment type="cofactor">
    <cofactor evidence="1">
        <name>Mg(2+)</name>
        <dbReference type="ChEBI" id="CHEBI:18420"/>
    </cofactor>
</comment>
<dbReference type="PANTHER" id="PTHR43281:SF1">
    <property type="entry name" value="FARNESYL DIPHOSPHATE SYNTHASE"/>
    <property type="match status" value="1"/>
</dbReference>
<dbReference type="EC" id="2.5.1.10" evidence="3"/>
<sequence length="296" mass="32705">MSVLSLDLFLKEQRQELKRRLPQYISGIEAPKVLLDAMAYSLEAGGKRLRPALLLASLQGYGVTLEKGYDVACAVEMIHTYSLIHDDLPAMDDDDTRRGKPTSHKVFGEAMAILAGDALLTLSFEVISKSENLEDHEKVRVIQLLSSSAGPAGMVGGQVADMDAEDKHGLTVEELEYIHHHKTGDLLAFSIEAAAILANAPETDQIHLRMFAKNLGLAFQIKDDILDIEGDGEKMGKPLGSDEANQKSTYPKLLGLAGAKEKLDWHIQQSKEYLSKIEQKHPLLHELTDYIAKRTH</sequence>
<accession>A0A3M7TTL9</accession>
<keyword evidence="5 12" id="KW-0808">Transferase</keyword>
<evidence type="ECO:0000256" key="12">
    <source>
        <dbReference type="RuleBase" id="RU004466"/>
    </source>
</evidence>
<dbReference type="FunFam" id="1.10.600.10:FF:000001">
    <property type="entry name" value="Geranylgeranyl diphosphate synthase"/>
    <property type="match status" value="1"/>
</dbReference>
<dbReference type="AlphaFoldDB" id="A0A3M7TTL9"/>
<dbReference type="SFLD" id="SFLDG01017">
    <property type="entry name" value="Polyprenyl_Transferase_Like"/>
    <property type="match status" value="1"/>
</dbReference>
<proteinExistence type="inferred from homology"/>
<evidence type="ECO:0000313" key="14">
    <source>
        <dbReference type="Proteomes" id="UP000278746"/>
    </source>
</evidence>
<evidence type="ECO:0000256" key="2">
    <source>
        <dbReference type="ARBA" id="ARBA00006706"/>
    </source>
</evidence>
<comment type="catalytic activity">
    <reaction evidence="11">
        <text>isopentenyl diphosphate + (2E)-geranyl diphosphate = (2E,6E)-farnesyl diphosphate + diphosphate</text>
        <dbReference type="Rhea" id="RHEA:19361"/>
        <dbReference type="ChEBI" id="CHEBI:33019"/>
        <dbReference type="ChEBI" id="CHEBI:58057"/>
        <dbReference type="ChEBI" id="CHEBI:128769"/>
        <dbReference type="ChEBI" id="CHEBI:175763"/>
        <dbReference type="EC" id="2.5.1.10"/>
    </reaction>
</comment>
<dbReference type="GO" id="GO:0005737">
    <property type="term" value="C:cytoplasm"/>
    <property type="evidence" value="ECO:0007669"/>
    <property type="project" value="UniProtKB-ARBA"/>
</dbReference>
<comment type="caution">
    <text evidence="13">The sequence shown here is derived from an EMBL/GenBank/DDBJ whole genome shotgun (WGS) entry which is preliminary data.</text>
</comment>
<evidence type="ECO:0000256" key="11">
    <source>
        <dbReference type="ARBA" id="ARBA00049399"/>
    </source>
</evidence>
<dbReference type="PROSITE" id="PS00723">
    <property type="entry name" value="POLYPRENYL_SYNTHASE_1"/>
    <property type="match status" value="1"/>
</dbReference>
<dbReference type="PROSITE" id="PS00444">
    <property type="entry name" value="POLYPRENYL_SYNTHASE_2"/>
    <property type="match status" value="1"/>
</dbReference>
<dbReference type="Proteomes" id="UP000278746">
    <property type="component" value="Unassembled WGS sequence"/>
</dbReference>
<dbReference type="GO" id="GO:0046872">
    <property type="term" value="F:metal ion binding"/>
    <property type="evidence" value="ECO:0007669"/>
    <property type="project" value="UniProtKB-KW"/>
</dbReference>
<dbReference type="Pfam" id="PF00348">
    <property type="entry name" value="polyprenyl_synt"/>
    <property type="match status" value="1"/>
</dbReference>
<dbReference type="OrthoDB" id="9805316at2"/>
<keyword evidence="14" id="KW-1185">Reference proteome</keyword>
<dbReference type="InterPro" id="IPR033749">
    <property type="entry name" value="Polyprenyl_synt_CS"/>
</dbReference>
<dbReference type="SUPFAM" id="SSF48576">
    <property type="entry name" value="Terpenoid synthases"/>
    <property type="match status" value="1"/>
</dbReference>
<comment type="similarity">
    <text evidence="2 12">Belongs to the FPP/GGPP synthase family.</text>
</comment>
<evidence type="ECO:0000256" key="6">
    <source>
        <dbReference type="ARBA" id="ARBA00022723"/>
    </source>
</evidence>
<organism evidence="13 14">
    <name type="scientific">Alteribacter keqinensis</name>
    <dbReference type="NCBI Taxonomy" id="2483800"/>
    <lineage>
        <taxon>Bacteria</taxon>
        <taxon>Bacillati</taxon>
        <taxon>Bacillota</taxon>
        <taxon>Bacilli</taxon>
        <taxon>Bacillales</taxon>
        <taxon>Bacillaceae</taxon>
        <taxon>Alteribacter</taxon>
    </lineage>
</organism>
<evidence type="ECO:0000256" key="8">
    <source>
        <dbReference type="ARBA" id="ARBA00023229"/>
    </source>
</evidence>
<evidence type="ECO:0000256" key="7">
    <source>
        <dbReference type="ARBA" id="ARBA00022842"/>
    </source>
</evidence>
<keyword evidence="7" id="KW-0460">Magnesium</keyword>
<keyword evidence="6" id="KW-0479">Metal-binding</keyword>
<dbReference type="EMBL" id="RHIB01000001">
    <property type="protein sequence ID" value="RNA68986.1"/>
    <property type="molecule type" value="Genomic_DNA"/>
</dbReference>
<dbReference type="GO" id="GO:0016114">
    <property type="term" value="P:terpenoid biosynthetic process"/>
    <property type="evidence" value="ECO:0007669"/>
    <property type="project" value="UniProtKB-ARBA"/>
</dbReference>
<dbReference type="InterPro" id="IPR008949">
    <property type="entry name" value="Isoprenoid_synthase_dom_sf"/>
</dbReference>
<keyword evidence="8" id="KW-0414">Isoprene biosynthesis</keyword>
<protein>
    <recommendedName>
        <fullName evidence="4">Farnesyl diphosphate synthase</fullName>
        <ecNumber evidence="3">2.5.1.10</ecNumber>
    </recommendedName>
    <alternativeName>
        <fullName evidence="10">(2E,6E)-farnesyl diphosphate synthase</fullName>
    </alternativeName>
    <alternativeName>
        <fullName evidence="9">Geranyltranstransferase</fullName>
    </alternativeName>
</protein>
<evidence type="ECO:0000256" key="5">
    <source>
        <dbReference type="ARBA" id="ARBA00022679"/>
    </source>
</evidence>
<dbReference type="NCBIfam" id="NF045485">
    <property type="entry name" value="FPPsyn"/>
    <property type="match status" value="1"/>
</dbReference>
<dbReference type="InterPro" id="IPR053378">
    <property type="entry name" value="Prenyl_diphosphate_synthase"/>
</dbReference>
<evidence type="ECO:0000256" key="10">
    <source>
        <dbReference type="ARBA" id="ARBA00032873"/>
    </source>
</evidence>
<dbReference type="SFLD" id="SFLDS00005">
    <property type="entry name" value="Isoprenoid_Synthase_Type_I"/>
    <property type="match status" value="1"/>
</dbReference>
<evidence type="ECO:0000256" key="9">
    <source>
        <dbReference type="ARBA" id="ARBA00032380"/>
    </source>
</evidence>
<name>A0A3M7TTL9_9BACI</name>
<dbReference type="GO" id="GO:0004337">
    <property type="term" value="F:(2E,6E)-farnesyl diphosphate synthase activity"/>
    <property type="evidence" value="ECO:0007669"/>
    <property type="project" value="UniProtKB-EC"/>
</dbReference>
<evidence type="ECO:0000313" key="13">
    <source>
        <dbReference type="EMBL" id="RNA68986.1"/>
    </source>
</evidence>
<dbReference type="PANTHER" id="PTHR43281">
    <property type="entry name" value="FARNESYL DIPHOSPHATE SYNTHASE"/>
    <property type="match status" value="1"/>
</dbReference>